<dbReference type="Pfam" id="PF00912">
    <property type="entry name" value="Transgly"/>
    <property type="match status" value="1"/>
</dbReference>
<evidence type="ECO:0000259" key="2">
    <source>
        <dbReference type="Pfam" id="PF00912"/>
    </source>
</evidence>
<comment type="caution">
    <text evidence="3">The sequence shown here is derived from an EMBL/GenBank/DDBJ whole genome shotgun (WGS) entry which is preliminary data.</text>
</comment>
<dbReference type="GO" id="GO:0008955">
    <property type="term" value="F:peptidoglycan glycosyltransferase activity"/>
    <property type="evidence" value="ECO:0007669"/>
    <property type="project" value="TreeGrafter"/>
</dbReference>
<dbReference type="AlphaFoldDB" id="A0A917KEC7"/>
<organism evidence="3 4">
    <name type="scientific">Alicyclobacillus cellulosilyticus</name>
    <dbReference type="NCBI Taxonomy" id="1003997"/>
    <lineage>
        <taxon>Bacteria</taxon>
        <taxon>Bacillati</taxon>
        <taxon>Bacillota</taxon>
        <taxon>Bacilli</taxon>
        <taxon>Bacillales</taxon>
        <taxon>Alicyclobacillaceae</taxon>
        <taxon>Alicyclobacillus</taxon>
    </lineage>
</organism>
<reference evidence="3" key="1">
    <citation type="journal article" date="2014" name="Int. J. Syst. Evol. Microbiol.">
        <title>Complete genome sequence of Corynebacterium casei LMG S-19264T (=DSM 44701T), isolated from a smear-ripened cheese.</title>
        <authorList>
            <consortium name="US DOE Joint Genome Institute (JGI-PGF)"/>
            <person name="Walter F."/>
            <person name="Albersmeier A."/>
            <person name="Kalinowski J."/>
            <person name="Ruckert C."/>
        </authorList>
    </citation>
    <scope>NUCLEOTIDE SEQUENCE</scope>
    <source>
        <strain evidence="3">JCM 18487</strain>
    </source>
</reference>
<dbReference type="GO" id="GO:0030288">
    <property type="term" value="C:outer membrane-bounded periplasmic space"/>
    <property type="evidence" value="ECO:0007669"/>
    <property type="project" value="TreeGrafter"/>
</dbReference>
<evidence type="ECO:0000256" key="1">
    <source>
        <dbReference type="ARBA" id="ARBA00022679"/>
    </source>
</evidence>
<dbReference type="InterPro" id="IPR036950">
    <property type="entry name" value="PBP_transglycosylase"/>
</dbReference>
<dbReference type="InterPro" id="IPR050396">
    <property type="entry name" value="Glycosyltr_51/Transpeptidase"/>
</dbReference>
<accession>A0A917KEC7</accession>
<evidence type="ECO:0000313" key="3">
    <source>
        <dbReference type="EMBL" id="GGJ10173.1"/>
    </source>
</evidence>
<gene>
    <name evidence="3" type="ORF">GCM10010885_19200</name>
</gene>
<dbReference type="PANTHER" id="PTHR32282">
    <property type="entry name" value="BINDING PROTEIN TRANSPEPTIDASE, PUTATIVE-RELATED"/>
    <property type="match status" value="1"/>
</dbReference>
<name>A0A917KEC7_9BACL</name>
<dbReference type="RefSeq" id="WP_188882719.1">
    <property type="nucleotide sequence ID" value="NZ_BMOY01000032.1"/>
</dbReference>
<dbReference type="SUPFAM" id="SSF53955">
    <property type="entry name" value="Lysozyme-like"/>
    <property type="match status" value="1"/>
</dbReference>
<evidence type="ECO:0000313" key="4">
    <source>
        <dbReference type="Proteomes" id="UP000637695"/>
    </source>
</evidence>
<dbReference type="InterPro" id="IPR001264">
    <property type="entry name" value="Glyco_trans_51"/>
</dbReference>
<keyword evidence="1" id="KW-0808">Transferase</keyword>
<sequence length="244" mass="27346">MRTFLVICGAVLLAFAFAWSALYIYFVQVRPLRPRAEAALAQLVRQYGVHPVQADEIPAFFRHAVIATEDRRFAWDPGIDPLGILRSLLVDVERDGYVEGGSTITQQLADNLLLHSKEKTIGRKLRQVFYAIGLYDVFSKQEVWTMYCNVVYFGHGAYGLYNAAQTYFARPPWSLNPGELALLAGLPNAPSVYDPLRHFSLARARERVVLDNMVDAGMLTQAEAAAVYRQPIRLRFGVAHGRAG</sequence>
<reference evidence="3" key="2">
    <citation type="submission" date="2020-09" db="EMBL/GenBank/DDBJ databases">
        <authorList>
            <person name="Sun Q."/>
            <person name="Ohkuma M."/>
        </authorList>
    </citation>
    <scope>NUCLEOTIDE SEQUENCE</scope>
    <source>
        <strain evidence="3">JCM 18487</strain>
    </source>
</reference>
<dbReference type="InterPro" id="IPR023346">
    <property type="entry name" value="Lysozyme-like_dom_sf"/>
</dbReference>
<protein>
    <recommendedName>
        <fullName evidence="2">Glycosyl transferase family 51 domain-containing protein</fullName>
    </recommendedName>
</protein>
<dbReference type="Proteomes" id="UP000637695">
    <property type="component" value="Unassembled WGS sequence"/>
</dbReference>
<dbReference type="PANTHER" id="PTHR32282:SF33">
    <property type="entry name" value="PEPTIDOGLYCAN GLYCOSYLTRANSFERASE"/>
    <property type="match status" value="1"/>
</dbReference>
<proteinExistence type="predicted"/>
<keyword evidence="4" id="KW-1185">Reference proteome</keyword>
<dbReference type="Gene3D" id="1.10.3810.10">
    <property type="entry name" value="Biosynthetic peptidoglycan transglycosylase-like"/>
    <property type="match status" value="1"/>
</dbReference>
<dbReference type="EMBL" id="BMOY01000032">
    <property type="protein sequence ID" value="GGJ10173.1"/>
    <property type="molecule type" value="Genomic_DNA"/>
</dbReference>
<feature type="domain" description="Glycosyl transferase family 51" evidence="2">
    <location>
        <begin position="48"/>
        <end position="213"/>
    </location>
</feature>
<dbReference type="GO" id="GO:0009252">
    <property type="term" value="P:peptidoglycan biosynthetic process"/>
    <property type="evidence" value="ECO:0007669"/>
    <property type="project" value="TreeGrafter"/>
</dbReference>